<reference evidence="1 2" key="1">
    <citation type="journal article" date="2020" name="Phytopathology">
        <title>Genome Sequence Resources of Colletotrichum truncatum, C. plurivorum, C. musicola, and C. sojae: Four Species Pathogenic to Soybean (Glycine max).</title>
        <authorList>
            <person name="Rogerio F."/>
            <person name="Boufleur T.R."/>
            <person name="Ciampi-Guillardi M."/>
            <person name="Sukno S.A."/>
            <person name="Thon M.R."/>
            <person name="Massola Junior N.S."/>
            <person name="Baroncelli R."/>
        </authorList>
    </citation>
    <scope>NUCLEOTIDE SEQUENCE [LARGE SCALE GENOMIC DNA]</scope>
    <source>
        <strain evidence="1 2">CMES1059</strain>
    </source>
</reference>
<proteinExistence type="predicted"/>
<name>A0ACC3YHS4_COLTU</name>
<sequence>MLAHRPAHRRRLSEADIDDESVPVTVRSRGENSDPDAGCVRCGLMFSTDGLRHLNSETGFRHSVFTECCASISGGCPACYYIAEAIYGNKDVEWAGDAPLTFRNRSSSNKPERTSPPEYIDVLEGYLASEPEKPVVTIYPYAKNGDLLSHLIRRRPLKRDVKSKKVLAAARHLYNECKESHPQCRYARDAVLPSRVLDVGTSERPSLRLFVNETEKRGKYIALSYCWGKPELKKRPTLLRRDTLTDMSRDDGIDEASLQKSVQDAVRVARMLGFKYLWVDALCIIQDCNRDKDKEIGKMAMIYKNAAVTVAAGTAAKAADGFLDTKMVYLPDEKVVFNVAGGGKGTVHLRSGPHIPKHTLDDRGWVLQEFLLSSRLLIFSEYELLWLCKERELQSVTGGENSLEYLQPLESFPWVNFSEEHGDSNFGMEEAEQKYIWKTVIEQYSLRRLGDWDDRLNALRGITRELETLWRDSSYFGLWGRWFVELMAWYKPKGKDAEEVETTRSDRAPSWSWASLNRRVLYKESLKRTDAEMKTVDMVGTRRPRHVVLTCRIWKEELDDEEEISEVDDAASACAEAIVECPDLNNIKDEVKDKDIEYLLLGTIQRGNRTLGVGLMVIKAGDGFHQRVGLAEFKDISIWERIPHTEVRLM</sequence>
<organism evidence="1 2">
    <name type="scientific">Colletotrichum truncatum</name>
    <name type="common">Anthracnose fungus</name>
    <name type="synonym">Colletotrichum capsici</name>
    <dbReference type="NCBI Taxonomy" id="5467"/>
    <lineage>
        <taxon>Eukaryota</taxon>
        <taxon>Fungi</taxon>
        <taxon>Dikarya</taxon>
        <taxon>Ascomycota</taxon>
        <taxon>Pezizomycotina</taxon>
        <taxon>Sordariomycetes</taxon>
        <taxon>Hypocreomycetidae</taxon>
        <taxon>Glomerellales</taxon>
        <taxon>Glomerellaceae</taxon>
        <taxon>Colletotrichum</taxon>
        <taxon>Colletotrichum truncatum species complex</taxon>
    </lineage>
</organism>
<dbReference type="Proteomes" id="UP000805649">
    <property type="component" value="Unassembled WGS sequence"/>
</dbReference>
<comment type="caution">
    <text evidence="1">The sequence shown here is derived from an EMBL/GenBank/DDBJ whole genome shotgun (WGS) entry which is preliminary data.</text>
</comment>
<protein>
    <submittedName>
        <fullName evidence="1">Heterokaryon incompatibility protein (SNF2 family domain-containing protein)</fullName>
    </submittedName>
</protein>
<accession>A0ACC3YHS4</accession>
<evidence type="ECO:0000313" key="2">
    <source>
        <dbReference type="Proteomes" id="UP000805649"/>
    </source>
</evidence>
<dbReference type="EMBL" id="VUJX02000010">
    <property type="protein sequence ID" value="KAL0931447.1"/>
    <property type="molecule type" value="Genomic_DNA"/>
</dbReference>
<gene>
    <name evidence="1" type="ORF">CTRU02_214182</name>
</gene>
<evidence type="ECO:0000313" key="1">
    <source>
        <dbReference type="EMBL" id="KAL0931447.1"/>
    </source>
</evidence>
<keyword evidence="2" id="KW-1185">Reference proteome</keyword>